<feature type="transmembrane region" description="Helical" evidence="1">
    <location>
        <begin position="15"/>
        <end position="32"/>
    </location>
</feature>
<evidence type="ECO:0000313" key="2">
    <source>
        <dbReference type="EMBL" id="NDU94723.1"/>
    </source>
</evidence>
<protein>
    <submittedName>
        <fullName evidence="2">Uncharacterized protein</fullName>
    </submittedName>
</protein>
<dbReference type="RefSeq" id="WP_163945174.1">
    <property type="nucleotide sequence ID" value="NZ_JAAFZH010000002.1"/>
</dbReference>
<sequence length="237" mass="25966">MSNNDRLKELNDGGYNNLLLVVVVVVVIYLFVSGFNKSKKQTYLDGAGTDTNTQQAQALRDAMNRSGVSFLMDVDGTDVELIMQTGQQITDYKAVSDSYRVLFGSELTTDLSNELSRTDLQTFWNYVYKTTSTTGSSGSTGGTSTSSPINLVGKTVTANQTVNIRVDAVPYNVESDFLGRNTQATKGQVLGKYVSERVLPDIPNKGDKNVFVRYSNPAVFGLYDVYNWVLKSAVKIG</sequence>
<evidence type="ECO:0000256" key="1">
    <source>
        <dbReference type="SAM" id="Phobius"/>
    </source>
</evidence>
<name>A0A6L9L7K7_9BACT</name>
<comment type="caution">
    <text evidence="2">The sequence shown here is derived from an EMBL/GenBank/DDBJ whole genome shotgun (WGS) entry which is preliminary data.</text>
</comment>
<keyword evidence="1" id="KW-1133">Transmembrane helix</keyword>
<dbReference type="EMBL" id="JAAFZH010000002">
    <property type="protein sequence ID" value="NDU94723.1"/>
    <property type="molecule type" value="Genomic_DNA"/>
</dbReference>
<dbReference type="Proteomes" id="UP000474175">
    <property type="component" value="Unassembled WGS sequence"/>
</dbReference>
<proteinExistence type="predicted"/>
<evidence type="ECO:0000313" key="3">
    <source>
        <dbReference type="Proteomes" id="UP000474175"/>
    </source>
</evidence>
<keyword evidence="1" id="KW-0472">Membrane</keyword>
<gene>
    <name evidence="2" type="ORF">GK108_07550</name>
</gene>
<reference evidence="2 3" key="1">
    <citation type="submission" date="2020-02" db="EMBL/GenBank/DDBJ databases">
        <title>Draft genome sequence of two Spirosoma agri KCTC 52727 and Spirosoma terrae KCTC 52035.</title>
        <authorList>
            <person name="Rojas J."/>
            <person name="Ambika Manirajan B."/>
            <person name="Suarez C."/>
            <person name="Ratering S."/>
            <person name="Schnell S."/>
        </authorList>
    </citation>
    <scope>NUCLEOTIDE SEQUENCE [LARGE SCALE GENOMIC DNA]</scope>
    <source>
        <strain evidence="2 3">KCTC 52035</strain>
    </source>
</reference>
<keyword evidence="1" id="KW-0812">Transmembrane</keyword>
<accession>A0A6L9L7K7</accession>
<organism evidence="2 3">
    <name type="scientific">Spirosoma terrae</name>
    <dbReference type="NCBI Taxonomy" id="1968276"/>
    <lineage>
        <taxon>Bacteria</taxon>
        <taxon>Pseudomonadati</taxon>
        <taxon>Bacteroidota</taxon>
        <taxon>Cytophagia</taxon>
        <taxon>Cytophagales</taxon>
        <taxon>Cytophagaceae</taxon>
        <taxon>Spirosoma</taxon>
    </lineage>
</organism>
<keyword evidence="3" id="KW-1185">Reference proteome</keyword>
<dbReference type="AlphaFoldDB" id="A0A6L9L7K7"/>